<dbReference type="SUPFAM" id="SSF51445">
    <property type="entry name" value="(Trans)glycosidases"/>
    <property type="match status" value="1"/>
</dbReference>
<comment type="cofactor">
    <cofactor evidence="1">
        <name>Ca(2+)</name>
        <dbReference type="ChEBI" id="CHEBI:29108"/>
    </cofactor>
</comment>
<keyword evidence="6" id="KW-0326">Glycosidase</keyword>
<evidence type="ECO:0000313" key="8">
    <source>
        <dbReference type="EMBL" id="CAI6091833.1"/>
    </source>
</evidence>
<dbReference type="PANTHER" id="PTHR43447">
    <property type="entry name" value="ALPHA-AMYLASE"/>
    <property type="match status" value="1"/>
</dbReference>
<comment type="similarity">
    <text evidence="2">Belongs to the glycosyl hydrolase 13 family.</text>
</comment>
<dbReference type="InterPro" id="IPR015237">
    <property type="entry name" value="Alpha-amylase_C_pro"/>
</dbReference>
<evidence type="ECO:0000313" key="9">
    <source>
        <dbReference type="Proteomes" id="UP001160390"/>
    </source>
</evidence>
<dbReference type="GO" id="GO:0005975">
    <property type="term" value="P:carbohydrate metabolic process"/>
    <property type="evidence" value="ECO:0007669"/>
    <property type="project" value="InterPro"/>
</dbReference>
<keyword evidence="5" id="KW-0119">Carbohydrate metabolism</keyword>
<protein>
    <recommendedName>
        <fullName evidence="7">Glycosyl hydrolase family 13 catalytic domain-containing protein</fullName>
    </recommendedName>
</protein>
<dbReference type="GO" id="GO:0005509">
    <property type="term" value="F:calcium ion binding"/>
    <property type="evidence" value="ECO:0007669"/>
    <property type="project" value="InterPro"/>
</dbReference>
<dbReference type="Gene3D" id="2.40.30.140">
    <property type="match status" value="1"/>
</dbReference>
<reference evidence="8" key="1">
    <citation type="submission" date="2023-01" db="EMBL/GenBank/DDBJ databases">
        <authorList>
            <person name="Piombo E."/>
        </authorList>
    </citation>
    <scope>NUCLEOTIDE SEQUENCE</scope>
</reference>
<keyword evidence="9" id="KW-1185">Reference proteome</keyword>
<name>A0AA35Q135_9HYPO</name>
<dbReference type="InterPro" id="IPR006047">
    <property type="entry name" value="GH13_cat_dom"/>
</dbReference>
<dbReference type="InterPro" id="IPR017853">
    <property type="entry name" value="GH"/>
</dbReference>
<feature type="domain" description="Glycosyl hydrolase family 13 catalytic" evidence="7">
    <location>
        <begin position="17"/>
        <end position="398"/>
    </location>
</feature>
<sequence>MERESAALGGNSVSLNQTIFQGFEWYIPADHQQWIRLSRSMRDLASVGITSIWIPPATKAMRPTSEGYDAYDLYDLGEFEHHGTKRTKYGDKQELVQLSESANKHGVSILFDAILNHKMGADSTESVRAVKVDPEGMVPLVINRTKSIGRPTKIKAWTKYDFPGRGEKYSSMKWSKDHFTGVDYDEKTKRSGVWRLQGKDWAYDVDEELANYDFLLGQDIDHSHPEVRKDLFHWVEWLSSQLRLGGLRLDAIKHFSASFLRDFVRHIDQNVNNGTDWFIVGEYWRADAKVLSAYIEYMNHRMSLFDVPLLTNFYNVSRGILTDVRQVFHGSLAAVKPKNAVTIIEPWFLPIAYSIILLRENFGVPCVFWADLYGTREPTLPRPPHGNGRIISRLIRARKLWAYGTETLYFEDSSSCAGFTRHGHPSHSAGAGIAVIINIGWASTAKQMCVGKGHAGERWSDLLEQTWGEVMIDADGMGNFRVGPRTVSVWVHVDAEGQWDGAMYTLISGPSAIIGMRDIKGRLLMKSLLHDSDDRGYSAVEGAMDKIKLREPLNTMPAWLQSTTGV</sequence>
<evidence type="ECO:0000256" key="4">
    <source>
        <dbReference type="ARBA" id="ARBA00022801"/>
    </source>
</evidence>
<dbReference type="GO" id="GO:0004553">
    <property type="term" value="F:hydrolase activity, hydrolyzing O-glycosyl compounds"/>
    <property type="evidence" value="ECO:0007669"/>
    <property type="project" value="InterPro"/>
</dbReference>
<dbReference type="PIRSF" id="PIRSF001021">
    <property type="entry name" value="Alph-amls_thrmst"/>
    <property type="match status" value="1"/>
</dbReference>
<dbReference type="SUPFAM" id="SSF51011">
    <property type="entry name" value="Glycosyl hydrolase domain"/>
    <property type="match status" value="1"/>
</dbReference>
<evidence type="ECO:0000256" key="6">
    <source>
        <dbReference type="ARBA" id="ARBA00023295"/>
    </source>
</evidence>
<evidence type="ECO:0000256" key="3">
    <source>
        <dbReference type="ARBA" id="ARBA00022723"/>
    </source>
</evidence>
<dbReference type="Gene3D" id="3.20.20.80">
    <property type="entry name" value="Glycosidases"/>
    <property type="match status" value="1"/>
</dbReference>
<dbReference type="InterPro" id="IPR013776">
    <property type="entry name" value="A-amylase_thermo"/>
</dbReference>
<evidence type="ECO:0000256" key="5">
    <source>
        <dbReference type="ARBA" id="ARBA00023277"/>
    </source>
</evidence>
<dbReference type="EMBL" id="CABFNP030001195">
    <property type="protein sequence ID" value="CAI6091833.1"/>
    <property type="molecule type" value="Genomic_DNA"/>
</dbReference>
<dbReference type="AlphaFoldDB" id="A0AA35Q135"/>
<dbReference type="CDD" id="cd11318">
    <property type="entry name" value="AmyAc_bac_fung_AmyA"/>
    <property type="match status" value="1"/>
</dbReference>
<evidence type="ECO:0000256" key="2">
    <source>
        <dbReference type="ARBA" id="ARBA00008061"/>
    </source>
</evidence>
<evidence type="ECO:0000256" key="1">
    <source>
        <dbReference type="ARBA" id="ARBA00001913"/>
    </source>
</evidence>
<comment type="caution">
    <text evidence="8">The sequence shown here is derived from an EMBL/GenBank/DDBJ whole genome shotgun (WGS) entry which is preliminary data.</text>
</comment>
<proteinExistence type="inferred from homology"/>
<dbReference type="Proteomes" id="UP001160390">
    <property type="component" value="Unassembled WGS sequence"/>
</dbReference>
<dbReference type="Gene3D" id="2.60.40.1180">
    <property type="entry name" value="Golgi alpha-mannosidase II"/>
    <property type="match status" value="1"/>
</dbReference>
<dbReference type="SMART" id="SM00642">
    <property type="entry name" value="Aamy"/>
    <property type="match status" value="1"/>
</dbReference>
<dbReference type="NCBIfam" id="NF006969">
    <property type="entry name" value="PRK09441.1-2"/>
    <property type="match status" value="1"/>
</dbReference>
<dbReference type="Pfam" id="PF09154">
    <property type="entry name" value="Alpha-amy_C_pro"/>
    <property type="match status" value="1"/>
</dbReference>
<dbReference type="Pfam" id="PF00128">
    <property type="entry name" value="Alpha-amylase"/>
    <property type="match status" value="1"/>
</dbReference>
<dbReference type="InterPro" id="IPR013780">
    <property type="entry name" value="Glyco_hydro_b"/>
</dbReference>
<organism evidence="8 9">
    <name type="scientific">Clonostachys chloroleuca</name>
    <dbReference type="NCBI Taxonomy" id="1926264"/>
    <lineage>
        <taxon>Eukaryota</taxon>
        <taxon>Fungi</taxon>
        <taxon>Dikarya</taxon>
        <taxon>Ascomycota</taxon>
        <taxon>Pezizomycotina</taxon>
        <taxon>Sordariomycetes</taxon>
        <taxon>Hypocreomycetidae</taxon>
        <taxon>Hypocreales</taxon>
        <taxon>Bionectriaceae</taxon>
        <taxon>Clonostachys</taxon>
    </lineage>
</organism>
<gene>
    <name evidence="8" type="ORF">CCHLO57077_00006007</name>
</gene>
<accession>A0AA35Q135</accession>
<keyword evidence="3" id="KW-0479">Metal-binding</keyword>
<keyword evidence="4" id="KW-0378">Hydrolase</keyword>
<evidence type="ECO:0000259" key="7">
    <source>
        <dbReference type="SMART" id="SM00642"/>
    </source>
</evidence>